<proteinExistence type="predicted"/>
<gene>
    <name evidence="1" type="ORF">Hypma_005465</name>
</gene>
<dbReference type="AlphaFoldDB" id="A0A369IZ92"/>
<dbReference type="InParanoid" id="A0A369IZ92"/>
<comment type="caution">
    <text evidence="1">The sequence shown here is derived from an EMBL/GenBank/DDBJ whole genome shotgun (WGS) entry which is preliminary data.</text>
</comment>
<sequence>MTHLSHLPFNGERIRCPAELSLPFDIRYDLTASPTFARLPTEDLFVGFARPQLRESWILSMGFLRPNSYEQAPDLLTGYPQHLRVTHVHGIELSHKFEKSQVVRAAVGSPINESMSPHIHDDVLTLEFEMFRFMLQLKISKNLGLWGHFGLVGIE</sequence>
<dbReference type="EMBL" id="LUEZ02000223">
    <property type="protein sequence ID" value="RDB15071.1"/>
    <property type="molecule type" value="Genomic_DNA"/>
</dbReference>
<name>A0A369IZ92_HYPMA</name>
<keyword evidence="2" id="KW-1185">Reference proteome</keyword>
<dbReference type="Proteomes" id="UP000076154">
    <property type="component" value="Unassembled WGS sequence"/>
</dbReference>
<protein>
    <submittedName>
        <fullName evidence="1">Uncharacterized protein</fullName>
    </submittedName>
</protein>
<accession>A0A369IZ92</accession>
<organism evidence="1 2">
    <name type="scientific">Hypsizygus marmoreus</name>
    <name type="common">White beech mushroom</name>
    <name type="synonym">Agaricus marmoreus</name>
    <dbReference type="NCBI Taxonomy" id="39966"/>
    <lineage>
        <taxon>Eukaryota</taxon>
        <taxon>Fungi</taxon>
        <taxon>Dikarya</taxon>
        <taxon>Basidiomycota</taxon>
        <taxon>Agaricomycotina</taxon>
        <taxon>Agaricomycetes</taxon>
        <taxon>Agaricomycetidae</taxon>
        <taxon>Agaricales</taxon>
        <taxon>Tricholomatineae</taxon>
        <taxon>Lyophyllaceae</taxon>
        <taxon>Hypsizygus</taxon>
    </lineage>
</organism>
<reference evidence="1" key="1">
    <citation type="submission" date="2018-04" db="EMBL/GenBank/DDBJ databases">
        <title>Whole genome sequencing of Hypsizygus marmoreus.</title>
        <authorList>
            <person name="Choi I.-G."/>
            <person name="Min B."/>
            <person name="Kim J.-G."/>
            <person name="Kim S."/>
            <person name="Oh Y.-L."/>
            <person name="Kong W.-S."/>
            <person name="Park H."/>
            <person name="Jeong J."/>
            <person name="Song E.-S."/>
        </authorList>
    </citation>
    <scope>NUCLEOTIDE SEQUENCE [LARGE SCALE GENOMIC DNA]</scope>
    <source>
        <strain evidence="1">51987-8</strain>
    </source>
</reference>
<evidence type="ECO:0000313" key="2">
    <source>
        <dbReference type="Proteomes" id="UP000076154"/>
    </source>
</evidence>
<evidence type="ECO:0000313" key="1">
    <source>
        <dbReference type="EMBL" id="RDB15071.1"/>
    </source>
</evidence>